<reference evidence="3" key="1">
    <citation type="journal article" date="2019" name="Int. J. Syst. Evol. Microbiol.">
        <title>The Global Catalogue of Microorganisms (GCM) 10K type strain sequencing project: providing services to taxonomists for standard genome sequencing and annotation.</title>
        <authorList>
            <consortium name="The Broad Institute Genomics Platform"/>
            <consortium name="The Broad Institute Genome Sequencing Center for Infectious Disease"/>
            <person name="Wu L."/>
            <person name="Ma J."/>
        </authorList>
    </citation>
    <scope>NUCLEOTIDE SEQUENCE [LARGE SCALE GENOMIC DNA]</scope>
    <source>
        <strain evidence="3">KCTC 52344</strain>
    </source>
</reference>
<protein>
    <submittedName>
        <fullName evidence="2">Uncharacterized protein</fullName>
    </submittedName>
</protein>
<dbReference type="RefSeq" id="WP_340236243.1">
    <property type="nucleotide sequence ID" value="NZ_JBBEWC010000005.1"/>
</dbReference>
<evidence type="ECO:0000256" key="1">
    <source>
        <dbReference type="SAM" id="SignalP"/>
    </source>
</evidence>
<feature type="chain" id="PRO_5045851673" evidence="1">
    <location>
        <begin position="22"/>
        <end position="355"/>
    </location>
</feature>
<dbReference type="InterPro" id="IPR023795">
    <property type="entry name" value="Serpin_CS"/>
</dbReference>
<evidence type="ECO:0000313" key="2">
    <source>
        <dbReference type="EMBL" id="MFD2521968.1"/>
    </source>
</evidence>
<gene>
    <name evidence="2" type="ORF">ACFSR2_13800</name>
</gene>
<keyword evidence="3" id="KW-1185">Reference proteome</keyword>
<comment type="caution">
    <text evidence="2">The sequence shown here is derived from an EMBL/GenBank/DDBJ whole genome shotgun (WGS) entry which is preliminary data.</text>
</comment>
<accession>A0ABW5J8P3</accession>
<proteinExistence type="predicted"/>
<sequence>MLRLYKLLTIAILWLSMAACQNTTKTDENAVLQAEVRKLSKIKETALPEVVSLKSLKKTMFTPTLESLVDEEKNAIYAPTLLFAWNKIEELLKSEIVLSESNSQDLQLITQSKSHEQSLNPDEYKIEVDTKVDAIVARAFFHKSLPFKIEFHALQEPIVFGKTKVSAFGLDWQDFDVIEATQILYYKDDAHLVLKLLPKDKQHEIILALGLDKFKSLKDALGLLNENIEKGKKEKTEPKQAWKYALNEEDRFAIPIVKFHIDTKYKTLEGQQFFTKDGRPHIVHEAYQRTGFVLDQNGAVLESEDYTSVDSLGAELPHPKKMIYNKPFLIVLKRVDKTNPYFVMSVNNTELMVRK</sequence>
<organism evidence="2 3">
    <name type="scientific">Emticicia soli</name>
    <dbReference type="NCBI Taxonomy" id="2027878"/>
    <lineage>
        <taxon>Bacteria</taxon>
        <taxon>Pseudomonadati</taxon>
        <taxon>Bacteroidota</taxon>
        <taxon>Cytophagia</taxon>
        <taxon>Cytophagales</taxon>
        <taxon>Leadbetterellaceae</taxon>
        <taxon>Emticicia</taxon>
    </lineage>
</organism>
<dbReference type="PROSITE" id="PS51257">
    <property type="entry name" value="PROKAR_LIPOPROTEIN"/>
    <property type="match status" value="1"/>
</dbReference>
<name>A0ABW5J8P3_9BACT</name>
<dbReference type="PROSITE" id="PS00284">
    <property type="entry name" value="SERPIN"/>
    <property type="match status" value="1"/>
</dbReference>
<feature type="signal peptide" evidence="1">
    <location>
        <begin position="1"/>
        <end position="21"/>
    </location>
</feature>
<keyword evidence="1" id="KW-0732">Signal</keyword>
<dbReference type="EMBL" id="JBHULC010000011">
    <property type="protein sequence ID" value="MFD2521968.1"/>
    <property type="molecule type" value="Genomic_DNA"/>
</dbReference>
<dbReference type="Proteomes" id="UP001597510">
    <property type="component" value="Unassembled WGS sequence"/>
</dbReference>
<evidence type="ECO:0000313" key="3">
    <source>
        <dbReference type="Proteomes" id="UP001597510"/>
    </source>
</evidence>